<keyword evidence="1" id="KW-1185">Reference proteome</keyword>
<dbReference type="AlphaFoldDB" id="A0A7I4Z5L3"/>
<proteinExistence type="predicted"/>
<sequence>MRQQRRRRRRCPRQYAPGHEHRFVQAYQAEANVCDSHQHQATKRSCRIDMDLERLYREDHTFFKVIVGDFNAKIRLRRTAEELHIETHGTEWNEQGERLPEFIMSTHSIQATGTTSLPLQVTGKNPLSTTSMENATSSSNIFTIALGKQRVYK</sequence>
<dbReference type="Proteomes" id="UP000025227">
    <property type="component" value="Unplaced"/>
</dbReference>
<organism evidence="1 2">
    <name type="scientific">Haemonchus contortus</name>
    <name type="common">Barber pole worm</name>
    <dbReference type="NCBI Taxonomy" id="6289"/>
    <lineage>
        <taxon>Eukaryota</taxon>
        <taxon>Metazoa</taxon>
        <taxon>Ecdysozoa</taxon>
        <taxon>Nematoda</taxon>
        <taxon>Chromadorea</taxon>
        <taxon>Rhabditida</taxon>
        <taxon>Rhabditina</taxon>
        <taxon>Rhabditomorpha</taxon>
        <taxon>Strongyloidea</taxon>
        <taxon>Trichostrongylidae</taxon>
        <taxon>Haemonchus</taxon>
    </lineage>
</organism>
<accession>A0A7I4Z5L3</accession>
<evidence type="ECO:0000313" key="2">
    <source>
        <dbReference type="WBParaSite" id="HCON_00176390-00001"/>
    </source>
</evidence>
<protein>
    <submittedName>
        <fullName evidence="2">Endonuclease exonuclease phosphatase domain containing protein</fullName>
    </submittedName>
</protein>
<dbReference type="OrthoDB" id="5818039at2759"/>
<evidence type="ECO:0000313" key="1">
    <source>
        <dbReference type="Proteomes" id="UP000025227"/>
    </source>
</evidence>
<dbReference type="OMA" id="TTSMENA"/>
<reference evidence="2" key="1">
    <citation type="submission" date="2020-12" db="UniProtKB">
        <authorList>
            <consortium name="WormBaseParasite"/>
        </authorList>
    </citation>
    <scope>IDENTIFICATION</scope>
    <source>
        <strain evidence="2">MHco3</strain>
    </source>
</reference>
<name>A0A7I4Z5L3_HAECO</name>
<dbReference type="WBParaSite" id="HCON_00176390-00001">
    <property type="protein sequence ID" value="HCON_00176390-00001"/>
    <property type="gene ID" value="HCON_00176390"/>
</dbReference>